<dbReference type="Proteomes" id="UP000789405">
    <property type="component" value="Unassembled WGS sequence"/>
</dbReference>
<feature type="region of interest" description="Disordered" evidence="1">
    <location>
        <begin position="1"/>
        <end position="27"/>
    </location>
</feature>
<gene>
    <name evidence="2" type="ORF">DERYTH_LOCUS3931</name>
</gene>
<name>A0A9N9AAG8_9GLOM</name>
<evidence type="ECO:0000313" key="2">
    <source>
        <dbReference type="EMBL" id="CAG8522271.1"/>
    </source>
</evidence>
<dbReference type="EMBL" id="CAJVPY010001446">
    <property type="protein sequence ID" value="CAG8522271.1"/>
    <property type="molecule type" value="Genomic_DNA"/>
</dbReference>
<dbReference type="OrthoDB" id="2432705at2759"/>
<dbReference type="AlphaFoldDB" id="A0A9N9AAG8"/>
<proteinExistence type="predicted"/>
<reference evidence="2" key="1">
    <citation type="submission" date="2021-06" db="EMBL/GenBank/DDBJ databases">
        <authorList>
            <person name="Kallberg Y."/>
            <person name="Tangrot J."/>
            <person name="Rosling A."/>
        </authorList>
    </citation>
    <scope>NUCLEOTIDE SEQUENCE</scope>
    <source>
        <strain evidence="2">MA453B</strain>
    </source>
</reference>
<protein>
    <submittedName>
        <fullName evidence="2">16476_t:CDS:1</fullName>
    </submittedName>
</protein>
<comment type="caution">
    <text evidence="2">The sequence shown here is derived from an EMBL/GenBank/DDBJ whole genome shotgun (WGS) entry which is preliminary data.</text>
</comment>
<evidence type="ECO:0000256" key="1">
    <source>
        <dbReference type="SAM" id="MobiDB-lite"/>
    </source>
</evidence>
<accession>A0A9N9AAG8</accession>
<sequence length="149" mass="17607">METEYENRYEAEEMKKNNKPQKERDDVENKYKIDELLAQMKLSKLQAGKELVNTCMKAVTLIIDQNSNVFRTSQDLLNQLKDEKLPKSTKTTIINKVLQDYMNTRELLDYAKKQINELQLKQENEFTKFIGFAVDQDIFSEYIEYTTSS</sequence>
<evidence type="ECO:0000313" key="3">
    <source>
        <dbReference type="Proteomes" id="UP000789405"/>
    </source>
</evidence>
<keyword evidence="3" id="KW-1185">Reference proteome</keyword>
<organism evidence="2 3">
    <name type="scientific">Dentiscutata erythropus</name>
    <dbReference type="NCBI Taxonomy" id="1348616"/>
    <lineage>
        <taxon>Eukaryota</taxon>
        <taxon>Fungi</taxon>
        <taxon>Fungi incertae sedis</taxon>
        <taxon>Mucoromycota</taxon>
        <taxon>Glomeromycotina</taxon>
        <taxon>Glomeromycetes</taxon>
        <taxon>Diversisporales</taxon>
        <taxon>Gigasporaceae</taxon>
        <taxon>Dentiscutata</taxon>
    </lineage>
</organism>